<dbReference type="AlphaFoldDB" id="A0A7S3NML9"/>
<evidence type="ECO:0000259" key="7">
    <source>
        <dbReference type="PROSITE" id="PS51084"/>
    </source>
</evidence>
<dbReference type="PROSITE" id="PS00892">
    <property type="entry name" value="HIT_1"/>
    <property type="match status" value="1"/>
</dbReference>
<feature type="binding site" evidence="4">
    <location>
        <position position="199"/>
    </location>
    <ligand>
        <name>substrate</name>
    </ligand>
</feature>
<gene>
    <name evidence="8" type="ORF">ALAG00032_LOCUS10815</name>
</gene>
<dbReference type="FunFam" id="3.30.428.10:FF:000011">
    <property type="entry name" value="Fragile histidine triad"/>
    <property type="match status" value="1"/>
</dbReference>
<name>A0A7S3NML9_9STRA</name>
<feature type="domain" description="HIT" evidence="7">
    <location>
        <begin position="175"/>
        <end position="280"/>
    </location>
</feature>
<feature type="active site" description="Tele-AMP-histidine intermediate" evidence="3">
    <location>
        <position position="268"/>
    </location>
</feature>
<dbReference type="Gene3D" id="3.30.428.10">
    <property type="entry name" value="HIT-like"/>
    <property type="match status" value="2"/>
</dbReference>
<organism evidence="8">
    <name type="scientific">Aureoumbra lagunensis</name>
    <dbReference type="NCBI Taxonomy" id="44058"/>
    <lineage>
        <taxon>Eukaryota</taxon>
        <taxon>Sar</taxon>
        <taxon>Stramenopiles</taxon>
        <taxon>Ochrophyta</taxon>
        <taxon>Pelagophyceae</taxon>
        <taxon>Pelagomonadales</taxon>
        <taxon>Aureoumbra</taxon>
    </lineage>
</organism>
<keyword evidence="2 6" id="KW-0378">Hydrolase</keyword>
<evidence type="ECO:0000256" key="6">
    <source>
        <dbReference type="RuleBase" id="RU366076"/>
    </source>
</evidence>
<dbReference type="SUPFAM" id="SSF54197">
    <property type="entry name" value="HIT-like"/>
    <property type="match status" value="2"/>
</dbReference>
<dbReference type="GO" id="GO:0047710">
    <property type="term" value="F:bis(5'-adenosyl)-triphosphatase activity"/>
    <property type="evidence" value="ECO:0007669"/>
    <property type="project" value="UniProtKB-UniRule"/>
</dbReference>
<dbReference type="EC" id="3.6.1.29" evidence="6"/>
<dbReference type="InterPro" id="IPR019808">
    <property type="entry name" value="Histidine_triad_CS"/>
</dbReference>
<comment type="cofactor">
    <cofactor evidence="6">
        <name>Mn(2+)</name>
        <dbReference type="ChEBI" id="CHEBI:29035"/>
    </cofactor>
</comment>
<dbReference type="InterPro" id="IPR011146">
    <property type="entry name" value="HIT-like"/>
</dbReference>
<proteinExistence type="predicted"/>
<dbReference type="CDD" id="cd01275">
    <property type="entry name" value="FHIT"/>
    <property type="match status" value="1"/>
</dbReference>
<feature type="short sequence motif" description="Histidine triad motif" evidence="5">
    <location>
        <begin position="266"/>
        <end position="270"/>
    </location>
</feature>
<dbReference type="GO" id="GO:0000166">
    <property type="term" value="F:nucleotide binding"/>
    <property type="evidence" value="ECO:0007669"/>
    <property type="project" value="UniProtKB-KW"/>
</dbReference>
<evidence type="ECO:0000256" key="1">
    <source>
        <dbReference type="ARBA" id="ARBA00022741"/>
    </source>
</evidence>
<evidence type="ECO:0000256" key="5">
    <source>
        <dbReference type="PROSITE-ProRule" id="PRU00464"/>
    </source>
</evidence>
<dbReference type="InterPro" id="IPR036265">
    <property type="entry name" value="HIT-like_sf"/>
</dbReference>
<dbReference type="PROSITE" id="PS51084">
    <property type="entry name" value="HIT_2"/>
    <property type="match status" value="2"/>
</dbReference>
<feature type="binding site" evidence="4">
    <location>
        <position position="255"/>
    </location>
    <ligand>
        <name>substrate</name>
    </ligand>
</feature>
<feature type="binding site" evidence="4">
    <location>
        <position position="270"/>
    </location>
    <ligand>
        <name>substrate</name>
    </ligand>
</feature>
<evidence type="ECO:0000313" key="8">
    <source>
        <dbReference type="EMBL" id="CAE0370051.1"/>
    </source>
</evidence>
<dbReference type="PANTHER" id="PTHR46243:SF1">
    <property type="entry name" value="BIS(5'-ADENOSYL)-TRIPHOSPHATASE"/>
    <property type="match status" value="1"/>
</dbReference>
<sequence>MHLCKLMTTAAAATGLTFGPITLSSSQIHKIFSLTYCAELSPLLPGHVILAPKRQVARLIDLNDEEFDELCAAIRLVQNDAPAFNIAMKDGSAAGQPIPHCHFHVIPRTPGDLPRNDDIYEMLDAWAPKNVAASSIRLQVPEDSTRETRTPVDMANEATMYATLLDWKPTDNEQFFFGKFKIDSSQVFYATPLTYTLVNLKPLVPGHVLVIPRRIVSNVRSLTDAENHDLWRCARHIERFIIKHYSASAANLAIQDGVAAGQSVPHVHIHILPRSSISSS</sequence>
<evidence type="ECO:0000256" key="2">
    <source>
        <dbReference type="ARBA" id="ARBA00022801"/>
    </source>
</evidence>
<reference evidence="8" key="1">
    <citation type="submission" date="2021-01" db="EMBL/GenBank/DDBJ databases">
        <authorList>
            <person name="Corre E."/>
            <person name="Pelletier E."/>
            <person name="Niang G."/>
            <person name="Scheremetjew M."/>
            <person name="Finn R."/>
            <person name="Kale V."/>
            <person name="Holt S."/>
            <person name="Cochrane G."/>
            <person name="Meng A."/>
            <person name="Brown T."/>
            <person name="Cohen L."/>
        </authorList>
    </citation>
    <scope>NUCLEOTIDE SEQUENCE</scope>
    <source>
        <strain evidence="8">CCMP1510</strain>
    </source>
</reference>
<keyword evidence="1 6" id="KW-0547">Nucleotide-binding</keyword>
<feature type="binding site" evidence="4">
    <location>
        <begin position="261"/>
        <end position="264"/>
    </location>
    <ligand>
        <name>substrate</name>
    </ligand>
</feature>
<accession>A0A7S3NML9</accession>
<feature type="domain" description="HIT" evidence="7">
    <location>
        <begin position="42"/>
        <end position="115"/>
    </location>
</feature>
<dbReference type="InterPro" id="IPR039383">
    <property type="entry name" value="FHIT"/>
</dbReference>
<evidence type="ECO:0000256" key="4">
    <source>
        <dbReference type="PIRSR" id="PIRSR639383-2"/>
    </source>
</evidence>
<evidence type="ECO:0000256" key="3">
    <source>
        <dbReference type="PIRSR" id="PIRSR639383-1"/>
    </source>
</evidence>
<protein>
    <recommendedName>
        <fullName evidence="6">Bis(5'-adenosyl)-triphosphatase</fullName>
        <ecNumber evidence="6">3.6.1.29</ecNumber>
    </recommendedName>
</protein>
<comment type="catalytic activity">
    <reaction evidence="6">
        <text>P(1),P(3)-bis(5'-adenosyl) triphosphate + H2O = AMP + ADP + 2 H(+)</text>
        <dbReference type="Rhea" id="RHEA:13893"/>
        <dbReference type="ChEBI" id="CHEBI:15377"/>
        <dbReference type="ChEBI" id="CHEBI:15378"/>
        <dbReference type="ChEBI" id="CHEBI:58529"/>
        <dbReference type="ChEBI" id="CHEBI:456215"/>
        <dbReference type="ChEBI" id="CHEBI:456216"/>
        <dbReference type="EC" id="3.6.1.29"/>
    </reaction>
</comment>
<dbReference type="InterPro" id="IPR051884">
    <property type="entry name" value="Bis(5'-adenosyl)-TPase_reg"/>
</dbReference>
<dbReference type="PANTHER" id="PTHR46243">
    <property type="entry name" value="BIS(5'-ADENOSYL)-TRIPHOSPHATASE"/>
    <property type="match status" value="1"/>
</dbReference>
<dbReference type="EMBL" id="HBIJ01016235">
    <property type="protein sequence ID" value="CAE0370051.1"/>
    <property type="molecule type" value="Transcribed_RNA"/>
</dbReference>
<feature type="short sequence motif" description="Histidine triad motif" evidence="5">
    <location>
        <begin position="100"/>
        <end position="104"/>
    </location>
</feature>
<dbReference type="Pfam" id="PF01230">
    <property type="entry name" value="HIT"/>
    <property type="match status" value="2"/>
</dbReference>